<dbReference type="Pfam" id="PF05609">
    <property type="entry name" value="LAP1_C"/>
    <property type="match status" value="1"/>
</dbReference>
<keyword evidence="6" id="KW-0472">Membrane</keyword>
<organism evidence="12 13">
    <name type="scientific">Gadus morhua</name>
    <name type="common">Atlantic cod</name>
    <dbReference type="NCBI Taxonomy" id="8049"/>
    <lineage>
        <taxon>Eukaryota</taxon>
        <taxon>Metazoa</taxon>
        <taxon>Chordata</taxon>
        <taxon>Craniata</taxon>
        <taxon>Vertebrata</taxon>
        <taxon>Euteleostomi</taxon>
        <taxon>Actinopterygii</taxon>
        <taxon>Neopterygii</taxon>
        <taxon>Teleostei</taxon>
        <taxon>Neoteleostei</taxon>
        <taxon>Acanthomorphata</taxon>
        <taxon>Zeiogadaria</taxon>
        <taxon>Gadariae</taxon>
        <taxon>Gadiformes</taxon>
        <taxon>Gadoidei</taxon>
        <taxon>Gadidae</taxon>
        <taxon>Gadus</taxon>
    </lineage>
</organism>
<dbReference type="GeneID" id="115556331"/>
<dbReference type="GO" id="GO:0005635">
    <property type="term" value="C:nuclear envelope"/>
    <property type="evidence" value="ECO:0007669"/>
    <property type="project" value="UniProtKB-SubCell"/>
</dbReference>
<dbReference type="InterPro" id="IPR046753">
    <property type="entry name" value="TOIP1/2_C"/>
</dbReference>
<dbReference type="GeneTree" id="ENSGT00390000012166"/>
<evidence type="ECO:0000256" key="3">
    <source>
        <dbReference type="ARBA" id="ARBA00022553"/>
    </source>
</evidence>
<dbReference type="RefSeq" id="XP_030229396.1">
    <property type="nucleotide sequence ID" value="XM_030373536.1"/>
</dbReference>
<dbReference type="RefSeq" id="XP_030229395.1">
    <property type="nucleotide sequence ID" value="XM_030373535.1"/>
</dbReference>
<dbReference type="GO" id="GO:0001671">
    <property type="term" value="F:ATPase activator activity"/>
    <property type="evidence" value="ECO:0007669"/>
    <property type="project" value="InterPro"/>
</dbReference>
<evidence type="ECO:0000256" key="8">
    <source>
        <dbReference type="ARBA" id="ARBA00023242"/>
    </source>
</evidence>
<dbReference type="PANTHER" id="PTHR18843:SF7">
    <property type="entry name" value="LAMINA-ASSOCIATED POLYPEPTIDE 1B ISOFORM 1-RELATED"/>
    <property type="match status" value="1"/>
</dbReference>
<feature type="compositionally biased region" description="Polar residues" evidence="10">
    <location>
        <begin position="82"/>
        <end position="91"/>
    </location>
</feature>
<gene>
    <name evidence="12" type="primary">LOC115556331</name>
</gene>
<dbReference type="OrthoDB" id="6258998at2759"/>
<dbReference type="Proteomes" id="UP000694546">
    <property type="component" value="Chromosome 12"/>
</dbReference>
<dbReference type="Ensembl" id="ENSGMOT00000076488.1">
    <property type="protein sequence ID" value="ENSGMOP00000068002.1"/>
    <property type="gene ID" value="ENSGMOG00000031955.1"/>
</dbReference>
<keyword evidence="8" id="KW-0539">Nucleus</keyword>
<evidence type="ECO:0000256" key="5">
    <source>
        <dbReference type="ARBA" id="ARBA00022989"/>
    </source>
</evidence>
<keyword evidence="4" id="KW-0812">Transmembrane</keyword>
<dbReference type="PANTHER" id="PTHR18843">
    <property type="entry name" value="TORSIN-1A-INTERACTING PROTEIN"/>
    <property type="match status" value="1"/>
</dbReference>
<dbReference type="KEGG" id="gmh:115556331"/>
<evidence type="ECO:0000256" key="6">
    <source>
        <dbReference type="ARBA" id="ARBA00023136"/>
    </source>
</evidence>
<dbReference type="GO" id="GO:0061024">
    <property type="term" value="P:membrane organization"/>
    <property type="evidence" value="ECO:0007669"/>
    <property type="project" value="TreeGrafter"/>
</dbReference>
<sequence length="458" mass="48834">MDGNNEAGANGEVQHCPAHPNDAPVGGTGAAMATEQEGGGQQNKEPVAKKATRTTAEKVTVGHPDSTEVSNNAGLAGETVLPENSNPEQGQGDNGECSEGGTNGEAPPEGDHSPSLADPNVGHGEATGGAQAEEQEDGVQQNGEPVTERTTNATDEKEATTDASDPEGADSDEPRPRQRPLGPAADETDSEPIVVDVAGDRSGNTMCLVLLAAVLVGLFAIWLVDETHEAQTEQKPFPQVDLFIREMNALETRFPGQRLELWKRSRIHLERHLRNARPTEPVSLILVAGRRAERTLGCLARGLAAAFSAAHDASVLHLDGAAAAGRDSDRVKMDIDGALQGAFGGGGDRPAAVIHRLEELPPGSTLIFYRYCDHENAAFKKTFLLFTVLLDEPELEAELRLNDVEELVDEQLQRKFISPGLSVAFDSMDRDKYSGLWSRISHLILPVAAHPGVERDGC</sequence>
<protein>
    <submittedName>
        <fullName evidence="12">Torsin-1A-interacting protein 2-like</fullName>
    </submittedName>
</protein>
<comment type="similarity">
    <text evidence="2">Belongs to the TOR1AIP family.</text>
</comment>
<evidence type="ECO:0000256" key="2">
    <source>
        <dbReference type="ARBA" id="ARBA00007860"/>
    </source>
</evidence>
<evidence type="ECO:0000256" key="1">
    <source>
        <dbReference type="ARBA" id="ARBA00004259"/>
    </source>
</evidence>
<evidence type="ECO:0000313" key="12">
    <source>
        <dbReference type="Ensembl" id="ENSGMOP00000068002.1"/>
    </source>
</evidence>
<dbReference type="Gene3D" id="3.40.50.12190">
    <property type="match status" value="1"/>
</dbReference>
<evidence type="ECO:0000256" key="10">
    <source>
        <dbReference type="SAM" id="MobiDB-lite"/>
    </source>
</evidence>
<accession>A0A8C5CYH3</accession>
<comment type="subcellular location">
    <subcellularLocation>
        <location evidence="9">Endomembrane system</location>
        <topology evidence="9">Single-pass membrane protein</topology>
    </subcellularLocation>
    <subcellularLocation>
        <location evidence="1">Nucleus envelope</location>
    </subcellularLocation>
</comment>
<name>A0A8C5CYH3_GADMO</name>
<dbReference type="GO" id="GO:0016020">
    <property type="term" value="C:membrane"/>
    <property type="evidence" value="ECO:0007669"/>
    <property type="project" value="TreeGrafter"/>
</dbReference>
<evidence type="ECO:0000256" key="4">
    <source>
        <dbReference type="ARBA" id="ARBA00022692"/>
    </source>
</evidence>
<evidence type="ECO:0000259" key="11">
    <source>
        <dbReference type="Pfam" id="PF05609"/>
    </source>
</evidence>
<feature type="region of interest" description="Disordered" evidence="10">
    <location>
        <begin position="1"/>
        <end position="192"/>
    </location>
</feature>
<keyword evidence="13" id="KW-1185">Reference proteome</keyword>
<dbReference type="InterPro" id="IPR008662">
    <property type="entry name" value="TOIP1/2"/>
</dbReference>
<keyword evidence="3" id="KW-0597">Phosphoprotein</keyword>
<proteinExistence type="inferred from homology"/>
<keyword evidence="7" id="KW-0325">Glycoprotein</keyword>
<reference evidence="12" key="2">
    <citation type="submission" date="2025-09" db="UniProtKB">
        <authorList>
            <consortium name="Ensembl"/>
        </authorList>
    </citation>
    <scope>IDENTIFICATION</scope>
</reference>
<keyword evidence="5" id="KW-1133">Transmembrane helix</keyword>
<dbReference type="InterPro" id="IPR038599">
    <property type="entry name" value="LAP1C-like_C_sf"/>
</dbReference>
<dbReference type="AlphaFoldDB" id="A0A8C5CYH3"/>
<evidence type="ECO:0000256" key="9">
    <source>
        <dbReference type="ARBA" id="ARBA00037847"/>
    </source>
</evidence>
<reference evidence="12" key="1">
    <citation type="submission" date="2025-08" db="UniProtKB">
        <authorList>
            <consortium name="Ensembl"/>
        </authorList>
    </citation>
    <scope>IDENTIFICATION</scope>
</reference>
<evidence type="ECO:0000256" key="7">
    <source>
        <dbReference type="ARBA" id="ARBA00023180"/>
    </source>
</evidence>
<feature type="domain" description="Torsin-1A-interacting protein 1/2 AAA+ activator" evidence="11">
    <location>
        <begin position="234"/>
        <end position="458"/>
    </location>
</feature>
<evidence type="ECO:0000313" key="13">
    <source>
        <dbReference type="Proteomes" id="UP000694546"/>
    </source>
</evidence>
<feature type="compositionally biased region" description="Polar residues" evidence="10">
    <location>
        <begin position="142"/>
        <end position="153"/>
    </location>
</feature>